<keyword evidence="3" id="KW-1185">Reference proteome</keyword>
<feature type="compositionally biased region" description="Low complexity" evidence="1">
    <location>
        <begin position="464"/>
        <end position="478"/>
    </location>
</feature>
<feature type="compositionally biased region" description="Basic and acidic residues" evidence="1">
    <location>
        <begin position="403"/>
        <end position="415"/>
    </location>
</feature>
<feature type="compositionally biased region" description="Low complexity" evidence="1">
    <location>
        <begin position="499"/>
        <end position="511"/>
    </location>
</feature>
<protein>
    <submittedName>
        <fullName evidence="2">Uncharacterized protein</fullName>
    </submittedName>
</protein>
<feature type="compositionally biased region" description="Polar residues" evidence="1">
    <location>
        <begin position="372"/>
        <end position="384"/>
    </location>
</feature>
<accession>A0A1Z5JQG2</accession>
<feature type="compositionally biased region" description="Low complexity" evidence="1">
    <location>
        <begin position="425"/>
        <end position="445"/>
    </location>
</feature>
<feature type="compositionally biased region" description="Low complexity" evidence="1">
    <location>
        <begin position="262"/>
        <end position="306"/>
    </location>
</feature>
<organism evidence="2 3">
    <name type="scientific">Fistulifera solaris</name>
    <name type="common">Oleaginous diatom</name>
    <dbReference type="NCBI Taxonomy" id="1519565"/>
    <lineage>
        <taxon>Eukaryota</taxon>
        <taxon>Sar</taxon>
        <taxon>Stramenopiles</taxon>
        <taxon>Ochrophyta</taxon>
        <taxon>Bacillariophyta</taxon>
        <taxon>Bacillariophyceae</taxon>
        <taxon>Bacillariophycidae</taxon>
        <taxon>Naviculales</taxon>
        <taxon>Naviculaceae</taxon>
        <taxon>Fistulifera</taxon>
    </lineage>
</organism>
<sequence>MDRQGLSPSLPTNYGQPPLPGFMPPNPGYHFPHPPFMPNPFPSIRIEVKLVNSKTYPECNTDLSVITIVKKPSDMDFKSVAEFGRSLLTDCAPDWILKLARRHASMRKRTKSSVFLCFGGGYDLLVLLEGAKVPSDISKVPRISVSTAIATKSEENRLGKENLPIAGYSDGVWDHVNAVASTFRGPPAAADLVAVLSDSVAPYGAIEGISDRVKVIRIWTHAERVDEATRFDHTQDLDLSKMIVSKSFDSTPPSTQLVAVEKPSTTQTKTSTAKATAASEMAKKSSVSSLTKKTPTSSSTKTSTTPKPAPILTAEKTLAPSPTKVPTTAKPAPSAAAMSDVSKENVLDEPAKPADKVKAAGEPKKRGRPVGSKNSTKTSTQTEGEANPPSKKVKTTTKAVTAKKVDEEKNKEAAPKKAVAKKSESASAEVEQTKAAAETPAEKAPINVIPGKNKEAAPKKTVAKKTAATSASSESAENSKVETPAGESPKKKVVKKNAESASAESADGAKQSKAKASEKAAPKTTARKSASTTTKSADKSKAISEAPTSESPNKSRPKKSKEVTPKKAAEKITEAAASSESVNGAKQSKTTSVIPGESPKKSAETSPKKVAAKKSRAKAETSADESPKKKSRPNQTEATSGSAEAAQKE</sequence>
<evidence type="ECO:0000313" key="3">
    <source>
        <dbReference type="Proteomes" id="UP000198406"/>
    </source>
</evidence>
<feature type="compositionally biased region" description="Low complexity" evidence="1">
    <location>
        <begin position="319"/>
        <end position="337"/>
    </location>
</feature>
<proteinExistence type="predicted"/>
<feature type="compositionally biased region" description="Basic and acidic residues" evidence="1">
    <location>
        <begin position="560"/>
        <end position="573"/>
    </location>
</feature>
<feature type="compositionally biased region" description="Polar residues" evidence="1">
    <location>
        <begin position="582"/>
        <end position="593"/>
    </location>
</feature>
<feature type="compositionally biased region" description="Basic and acidic residues" evidence="1">
    <location>
        <begin position="617"/>
        <end position="628"/>
    </location>
</feature>
<dbReference type="InParanoid" id="A0A1Z5JQG2"/>
<dbReference type="EMBL" id="BDSP01000102">
    <property type="protein sequence ID" value="GAX16263.1"/>
    <property type="molecule type" value="Genomic_DNA"/>
</dbReference>
<evidence type="ECO:0000313" key="2">
    <source>
        <dbReference type="EMBL" id="GAX16263.1"/>
    </source>
</evidence>
<comment type="caution">
    <text evidence="2">The sequence shown here is derived from an EMBL/GenBank/DDBJ whole genome shotgun (WGS) entry which is preliminary data.</text>
</comment>
<dbReference type="AlphaFoldDB" id="A0A1Z5JQG2"/>
<dbReference type="Proteomes" id="UP000198406">
    <property type="component" value="Unassembled WGS sequence"/>
</dbReference>
<feature type="region of interest" description="Disordered" evidence="1">
    <location>
        <begin position="1"/>
        <end position="21"/>
    </location>
</feature>
<feature type="compositionally biased region" description="Basic and acidic residues" evidence="1">
    <location>
        <begin position="341"/>
        <end position="364"/>
    </location>
</feature>
<feature type="compositionally biased region" description="Polar residues" evidence="1">
    <location>
        <begin position="1"/>
        <end position="14"/>
    </location>
</feature>
<name>A0A1Z5JQG2_FISSO</name>
<feature type="compositionally biased region" description="Polar residues" evidence="1">
    <location>
        <begin position="633"/>
        <end position="642"/>
    </location>
</feature>
<feature type="compositionally biased region" description="Basic and acidic residues" evidence="1">
    <location>
        <begin position="598"/>
        <end position="607"/>
    </location>
</feature>
<feature type="region of interest" description="Disordered" evidence="1">
    <location>
        <begin position="249"/>
        <end position="649"/>
    </location>
</feature>
<evidence type="ECO:0000256" key="1">
    <source>
        <dbReference type="SAM" id="MobiDB-lite"/>
    </source>
</evidence>
<reference evidence="2 3" key="1">
    <citation type="journal article" date="2015" name="Plant Cell">
        <title>Oil accumulation by the oleaginous diatom Fistulifera solaris as revealed by the genome and transcriptome.</title>
        <authorList>
            <person name="Tanaka T."/>
            <person name="Maeda Y."/>
            <person name="Veluchamy A."/>
            <person name="Tanaka M."/>
            <person name="Abida H."/>
            <person name="Marechal E."/>
            <person name="Bowler C."/>
            <person name="Muto M."/>
            <person name="Sunaga Y."/>
            <person name="Tanaka M."/>
            <person name="Yoshino T."/>
            <person name="Taniguchi T."/>
            <person name="Fukuda Y."/>
            <person name="Nemoto M."/>
            <person name="Matsumoto M."/>
            <person name="Wong P.S."/>
            <person name="Aburatani S."/>
            <person name="Fujibuchi W."/>
        </authorList>
    </citation>
    <scope>NUCLEOTIDE SEQUENCE [LARGE SCALE GENOMIC DNA]</scope>
    <source>
        <strain evidence="2 3">JPCC DA0580</strain>
    </source>
</reference>
<feature type="compositionally biased region" description="Low complexity" evidence="1">
    <location>
        <begin position="522"/>
        <end position="535"/>
    </location>
</feature>
<gene>
    <name evidence="2" type="ORF">FisN_3Hh255</name>
</gene>